<reference evidence="2 3" key="2">
    <citation type="journal article" date="2018" name="Plant J.">
        <title>The Physcomitrella patens chromosome-scale assembly reveals moss genome structure and evolution.</title>
        <authorList>
            <person name="Lang D."/>
            <person name="Ullrich K.K."/>
            <person name="Murat F."/>
            <person name="Fuchs J."/>
            <person name="Jenkins J."/>
            <person name="Haas F.B."/>
            <person name="Piednoel M."/>
            <person name="Gundlach H."/>
            <person name="Van Bel M."/>
            <person name="Meyberg R."/>
            <person name="Vives C."/>
            <person name="Morata J."/>
            <person name="Symeonidi A."/>
            <person name="Hiss M."/>
            <person name="Muchero W."/>
            <person name="Kamisugi Y."/>
            <person name="Saleh O."/>
            <person name="Blanc G."/>
            <person name="Decker E.L."/>
            <person name="van Gessel N."/>
            <person name="Grimwood J."/>
            <person name="Hayes R.D."/>
            <person name="Graham S.W."/>
            <person name="Gunter L.E."/>
            <person name="McDaniel S.F."/>
            <person name="Hoernstein S.N.W."/>
            <person name="Larsson A."/>
            <person name="Li F.W."/>
            <person name="Perroud P.F."/>
            <person name="Phillips J."/>
            <person name="Ranjan P."/>
            <person name="Rokshar D.S."/>
            <person name="Rothfels C.J."/>
            <person name="Schneider L."/>
            <person name="Shu S."/>
            <person name="Stevenson D.W."/>
            <person name="Thummler F."/>
            <person name="Tillich M."/>
            <person name="Villarreal Aguilar J.C."/>
            <person name="Widiez T."/>
            <person name="Wong G.K."/>
            <person name="Wymore A."/>
            <person name="Zhang Y."/>
            <person name="Zimmer A.D."/>
            <person name="Quatrano R.S."/>
            <person name="Mayer K.F.X."/>
            <person name="Goodstein D."/>
            <person name="Casacuberta J.M."/>
            <person name="Vandepoele K."/>
            <person name="Reski R."/>
            <person name="Cuming A.C."/>
            <person name="Tuskan G.A."/>
            <person name="Maumus F."/>
            <person name="Salse J."/>
            <person name="Schmutz J."/>
            <person name="Rensing S.A."/>
        </authorList>
    </citation>
    <scope>NUCLEOTIDE SEQUENCE [LARGE SCALE GENOMIC DNA]</scope>
    <source>
        <strain evidence="2 3">cv. Gransden 2004</strain>
    </source>
</reference>
<name>A0A7I3Z856_PHYPA</name>
<keyword evidence="3" id="KW-1185">Reference proteome</keyword>
<evidence type="ECO:0000313" key="3">
    <source>
        <dbReference type="Proteomes" id="UP000006727"/>
    </source>
</evidence>
<accession>A0A7I3Z856</accession>
<reference evidence="2" key="3">
    <citation type="submission" date="2020-12" db="UniProtKB">
        <authorList>
            <consortium name="EnsemblPlants"/>
        </authorList>
    </citation>
    <scope>IDENTIFICATION</scope>
</reference>
<reference evidence="2 3" key="1">
    <citation type="journal article" date="2008" name="Science">
        <title>The Physcomitrella genome reveals evolutionary insights into the conquest of land by plants.</title>
        <authorList>
            <person name="Rensing S."/>
            <person name="Lang D."/>
            <person name="Zimmer A."/>
            <person name="Terry A."/>
            <person name="Salamov A."/>
            <person name="Shapiro H."/>
            <person name="Nishiyama T."/>
            <person name="Perroud P.-F."/>
            <person name="Lindquist E."/>
            <person name="Kamisugi Y."/>
            <person name="Tanahashi T."/>
            <person name="Sakakibara K."/>
            <person name="Fujita T."/>
            <person name="Oishi K."/>
            <person name="Shin-I T."/>
            <person name="Kuroki Y."/>
            <person name="Toyoda A."/>
            <person name="Suzuki Y."/>
            <person name="Hashimoto A."/>
            <person name="Yamaguchi K."/>
            <person name="Sugano A."/>
            <person name="Kohara Y."/>
            <person name="Fujiyama A."/>
            <person name="Anterola A."/>
            <person name="Aoki S."/>
            <person name="Ashton N."/>
            <person name="Barbazuk W.B."/>
            <person name="Barker E."/>
            <person name="Bennetzen J."/>
            <person name="Bezanilla M."/>
            <person name="Blankenship R."/>
            <person name="Cho S.H."/>
            <person name="Dutcher S."/>
            <person name="Estelle M."/>
            <person name="Fawcett J.A."/>
            <person name="Gundlach H."/>
            <person name="Hanada K."/>
            <person name="Heyl A."/>
            <person name="Hicks K.A."/>
            <person name="Hugh J."/>
            <person name="Lohr M."/>
            <person name="Mayer K."/>
            <person name="Melkozernov A."/>
            <person name="Murata T."/>
            <person name="Nelson D."/>
            <person name="Pils B."/>
            <person name="Prigge M."/>
            <person name="Reiss B."/>
            <person name="Renner T."/>
            <person name="Rombauts S."/>
            <person name="Rushton P."/>
            <person name="Sanderfoot A."/>
            <person name="Schween G."/>
            <person name="Shiu S.-H."/>
            <person name="Stueber K."/>
            <person name="Theodoulou F.L."/>
            <person name="Tu H."/>
            <person name="Van de Peer Y."/>
            <person name="Verrier P.J."/>
            <person name="Waters E."/>
            <person name="Wood A."/>
            <person name="Yang L."/>
            <person name="Cove D."/>
            <person name="Cuming A."/>
            <person name="Hasebe M."/>
            <person name="Lucas S."/>
            <person name="Mishler D.B."/>
            <person name="Reski R."/>
            <person name="Grigoriev I."/>
            <person name="Quatrano R.S."/>
            <person name="Boore J.L."/>
        </authorList>
    </citation>
    <scope>NUCLEOTIDE SEQUENCE [LARGE SCALE GENOMIC DNA]</scope>
    <source>
        <strain evidence="2 3">cv. Gransden 2004</strain>
    </source>
</reference>
<dbReference type="EnsemblPlants" id="Pp3c15_4670V3.1">
    <property type="protein sequence ID" value="PAC:32927499.CDS.1"/>
    <property type="gene ID" value="Pp3c15_4670"/>
</dbReference>
<dbReference type="Proteomes" id="UP000006727">
    <property type="component" value="Chromosome 15"/>
</dbReference>
<evidence type="ECO:0000256" key="1">
    <source>
        <dbReference type="SAM" id="MobiDB-lite"/>
    </source>
</evidence>
<organism evidence="2 3">
    <name type="scientific">Physcomitrium patens</name>
    <name type="common">Spreading-leaved earth moss</name>
    <name type="synonym">Physcomitrella patens</name>
    <dbReference type="NCBI Taxonomy" id="3218"/>
    <lineage>
        <taxon>Eukaryota</taxon>
        <taxon>Viridiplantae</taxon>
        <taxon>Streptophyta</taxon>
        <taxon>Embryophyta</taxon>
        <taxon>Bryophyta</taxon>
        <taxon>Bryophytina</taxon>
        <taxon>Bryopsida</taxon>
        <taxon>Funariidae</taxon>
        <taxon>Funariales</taxon>
        <taxon>Funariaceae</taxon>
        <taxon>Physcomitrium</taxon>
    </lineage>
</organism>
<dbReference type="InParanoid" id="A0A7I3Z856"/>
<dbReference type="Gramene" id="Pp3c15_4670V3.1">
    <property type="protein sequence ID" value="PAC:32927499.CDS.1"/>
    <property type="gene ID" value="Pp3c15_4670"/>
</dbReference>
<protein>
    <submittedName>
        <fullName evidence="2">Uncharacterized protein</fullName>
    </submittedName>
</protein>
<evidence type="ECO:0000313" key="2">
    <source>
        <dbReference type="EnsemblPlants" id="PAC:32927499.CDS.1"/>
    </source>
</evidence>
<dbReference type="AlphaFoldDB" id="A0A7I3Z856"/>
<proteinExistence type="predicted"/>
<dbReference type="EMBL" id="ABEU02000015">
    <property type="status" value="NOT_ANNOTATED_CDS"/>
    <property type="molecule type" value="Genomic_DNA"/>
</dbReference>
<sequence>EASFKKFLASSGLVNKEYSDSQFELMDIDTNAPSTSKKKSQRSTPESSQKPAKDKLQ</sequence>
<feature type="region of interest" description="Disordered" evidence="1">
    <location>
        <begin position="25"/>
        <end position="57"/>
    </location>
</feature>